<dbReference type="CDD" id="cd03216">
    <property type="entry name" value="ABC_Carb_Monos_I"/>
    <property type="match status" value="1"/>
</dbReference>
<dbReference type="InterPro" id="IPR003593">
    <property type="entry name" value="AAA+_ATPase"/>
</dbReference>
<evidence type="ECO:0000256" key="3">
    <source>
        <dbReference type="ARBA" id="ARBA00022741"/>
    </source>
</evidence>
<evidence type="ECO:0000313" key="7">
    <source>
        <dbReference type="EMBL" id="MDP9907271.1"/>
    </source>
</evidence>
<evidence type="ECO:0000259" key="6">
    <source>
        <dbReference type="PROSITE" id="PS50893"/>
    </source>
</evidence>
<evidence type="ECO:0000313" key="10">
    <source>
        <dbReference type="Proteomes" id="UP001242995"/>
    </source>
</evidence>
<dbReference type="Proteomes" id="UP001242995">
    <property type="component" value="Unassembled WGS sequence"/>
</dbReference>
<name>A0AAW8DEL5_9MICC</name>
<dbReference type="Pfam" id="PF00005">
    <property type="entry name" value="ABC_tran"/>
    <property type="match status" value="2"/>
</dbReference>
<evidence type="ECO:0000313" key="9">
    <source>
        <dbReference type="Proteomes" id="UP001230951"/>
    </source>
</evidence>
<feature type="domain" description="ABC transporter" evidence="6">
    <location>
        <begin position="32"/>
        <end position="268"/>
    </location>
</feature>
<dbReference type="PANTHER" id="PTHR43790">
    <property type="entry name" value="CARBOHYDRATE TRANSPORT ATP-BINDING PROTEIN MG119-RELATED"/>
    <property type="match status" value="1"/>
</dbReference>
<feature type="region of interest" description="Disordered" evidence="5">
    <location>
        <begin position="1"/>
        <end position="22"/>
    </location>
</feature>
<proteinExistence type="predicted"/>
<keyword evidence="4 7" id="KW-0067">ATP-binding</keyword>
<dbReference type="Proteomes" id="UP001230951">
    <property type="component" value="Unassembled WGS sequence"/>
</dbReference>
<dbReference type="PROSITE" id="PS50893">
    <property type="entry name" value="ABC_TRANSPORTER_2"/>
    <property type="match status" value="2"/>
</dbReference>
<dbReference type="GO" id="GO:0016887">
    <property type="term" value="F:ATP hydrolysis activity"/>
    <property type="evidence" value="ECO:0007669"/>
    <property type="project" value="InterPro"/>
</dbReference>
<dbReference type="SMART" id="SM00382">
    <property type="entry name" value="AAA"/>
    <property type="match status" value="2"/>
</dbReference>
<keyword evidence="3" id="KW-0547">Nucleotide-binding</keyword>
<dbReference type="EMBL" id="JAUSTF010000015">
    <property type="protein sequence ID" value="MDQ0182741.1"/>
    <property type="molecule type" value="Genomic_DNA"/>
</dbReference>
<feature type="domain" description="ABC transporter" evidence="6">
    <location>
        <begin position="286"/>
        <end position="534"/>
    </location>
</feature>
<protein>
    <submittedName>
        <fullName evidence="7">Ribose transport system ATP-binding protein</fullName>
    </submittedName>
</protein>
<dbReference type="InterPro" id="IPR050107">
    <property type="entry name" value="ABC_carbohydrate_import_ATPase"/>
</dbReference>
<keyword evidence="9" id="KW-1185">Reference proteome</keyword>
<organism evidence="7 10">
    <name type="scientific">Arthrobacter bambusae</name>
    <dbReference type="NCBI Taxonomy" id="1338426"/>
    <lineage>
        <taxon>Bacteria</taxon>
        <taxon>Bacillati</taxon>
        <taxon>Actinomycetota</taxon>
        <taxon>Actinomycetes</taxon>
        <taxon>Micrococcales</taxon>
        <taxon>Micrococcaceae</taxon>
        <taxon>Arthrobacter</taxon>
    </lineage>
</organism>
<evidence type="ECO:0000256" key="4">
    <source>
        <dbReference type="ARBA" id="ARBA00022840"/>
    </source>
</evidence>
<evidence type="ECO:0000313" key="8">
    <source>
        <dbReference type="EMBL" id="MDQ0182741.1"/>
    </source>
</evidence>
<reference evidence="7 9" key="1">
    <citation type="submission" date="2023-07" db="EMBL/GenBank/DDBJ databases">
        <title>Sorghum-associated microbial communities from plants grown in Nebraska, USA.</title>
        <authorList>
            <person name="Schachtman D."/>
        </authorList>
    </citation>
    <scope>NUCLEOTIDE SEQUENCE</scope>
    <source>
        <strain evidence="7">DS1006</strain>
        <strain evidence="8 9">DS1016</strain>
    </source>
</reference>
<dbReference type="GO" id="GO:0005524">
    <property type="term" value="F:ATP binding"/>
    <property type="evidence" value="ECO:0007669"/>
    <property type="project" value="UniProtKB-KW"/>
</dbReference>
<dbReference type="RefSeq" id="WP_284988848.1">
    <property type="nucleotide sequence ID" value="NZ_JAUSRG010000019.1"/>
</dbReference>
<dbReference type="SUPFAM" id="SSF52540">
    <property type="entry name" value="P-loop containing nucleoside triphosphate hydrolases"/>
    <property type="match status" value="2"/>
</dbReference>
<dbReference type="EMBL" id="JAUSRG010000019">
    <property type="protein sequence ID" value="MDP9907271.1"/>
    <property type="molecule type" value="Genomic_DNA"/>
</dbReference>
<sequence>MNNSTTPRAAQSAGPPKPVAAPAEAIPKDRLVEVTDLRKTYGAVRALRGVDFELAPGEVHALLGENGAGKSTLIKILAGVESSDSGVLKIFGEEKSFRSPAESRAAGLAVVYQELSLVPSLTVAANLFLGREPHNALGAVKKSEIIRRTKEFLAEYGFPLDPKAVVADLPFAYRQMTEIAKALLSNVRVLVLDEPTSALSEGEEEVLFDAVRKVTARGVGVVYVTHRLGEVFKLSQRVTVFRDGLRVGTYPTAEMDMKTLVSHIIGPRTMAAELVEAVQGHGLRHVRSQNDTGTPPALRMSGIADPRLHGVDLEVMPGEIMGLAGVIGSGRTEILETVFGLRRPRQGQLQLNGRPYKPSGPVDAIRAGVGLVPEDRHEQGLVLGDSIEQNIALPRLKPLTRLGFFNRKGAAERSHAAMKELSIKAQNRKTVVGTLSGGNQQKVVFGKWREPRCELLLLDEPTVGVDVGAREEIYGVIRQAAAAGTGVLVVSSDLSELLLLCERITIVRNGRTIRTIHRDEVASEEALHHLVHTSNPSQPGAPS</sequence>
<gene>
    <name evidence="7" type="ORF">J2S90_004262</name>
    <name evidence="8" type="ORF">J2S93_004197</name>
</gene>
<evidence type="ECO:0000256" key="2">
    <source>
        <dbReference type="ARBA" id="ARBA00022737"/>
    </source>
</evidence>
<keyword evidence="2" id="KW-0677">Repeat</keyword>
<accession>A0AAW8DEL5</accession>
<evidence type="ECO:0000256" key="1">
    <source>
        <dbReference type="ARBA" id="ARBA00022448"/>
    </source>
</evidence>
<dbReference type="Gene3D" id="3.40.50.300">
    <property type="entry name" value="P-loop containing nucleotide triphosphate hydrolases"/>
    <property type="match status" value="2"/>
</dbReference>
<dbReference type="CDD" id="cd03215">
    <property type="entry name" value="ABC_Carb_Monos_II"/>
    <property type="match status" value="1"/>
</dbReference>
<keyword evidence="1" id="KW-0813">Transport</keyword>
<comment type="caution">
    <text evidence="7">The sequence shown here is derived from an EMBL/GenBank/DDBJ whole genome shotgun (WGS) entry which is preliminary data.</text>
</comment>
<evidence type="ECO:0000256" key="5">
    <source>
        <dbReference type="SAM" id="MobiDB-lite"/>
    </source>
</evidence>
<dbReference type="AlphaFoldDB" id="A0AAW8DEL5"/>
<dbReference type="PANTHER" id="PTHR43790:SF9">
    <property type="entry name" value="GALACTOFURANOSE TRANSPORTER ATP-BINDING PROTEIN YTFR"/>
    <property type="match status" value="1"/>
</dbReference>
<dbReference type="InterPro" id="IPR027417">
    <property type="entry name" value="P-loop_NTPase"/>
</dbReference>
<dbReference type="InterPro" id="IPR003439">
    <property type="entry name" value="ABC_transporter-like_ATP-bd"/>
</dbReference>